<sequence length="374" mass="42476">MAGNAQVPESKVPSSLLSLLPRTLLDWRNSEVYPPRNVWDPLEEWLSTRGFRLFKADDSNSPLAGVVYPTDPTMRAPDGNYLYAGNPNPRYSQVKPIHCFAQTEGSRHVLIRLIAKGDHGHEELDVLQKVAIGPLAFLGRNHTLPMLQQLTLEDMTFGGFDFPWYHAISEVFDAVIQLLEGLVFIELYSHSTFFRTLGADNILINFARGSRPITPDHPFRSLFPVRYYFIDFELAVLEDRVVVGLPIRRLGSDDLDDYGRDIAPEMLSNAPYNPFHTDIFQIGIMFYNYFHRMHRDSVAIFERMIATEPTARPTAVEALEMVHAYEKTFTRAQLALPVPRARLPDRNYTERLKRKVAKAEAKAAEASAASRNVA</sequence>
<dbReference type="AlphaFoldDB" id="A0A9P6AWI2"/>
<protein>
    <recommendedName>
        <fullName evidence="3">Protein kinase domain-containing protein</fullName>
    </recommendedName>
</protein>
<name>A0A9P6AWI2_9AGAM</name>
<evidence type="ECO:0008006" key="3">
    <source>
        <dbReference type="Google" id="ProtNLM"/>
    </source>
</evidence>
<organism evidence="1 2">
    <name type="scientific">Hydnum rufescens UP504</name>
    <dbReference type="NCBI Taxonomy" id="1448309"/>
    <lineage>
        <taxon>Eukaryota</taxon>
        <taxon>Fungi</taxon>
        <taxon>Dikarya</taxon>
        <taxon>Basidiomycota</taxon>
        <taxon>Agaricomycotina</taxon>
        <taxon>Agaricomycetes</taxon>
        <taxon>Cantharellales</taxon>
        <taxon>Hydnaceae</taxon>
        <taxon>Hydnum</taxon>
    </lineage>
</organism>
<keyword evidence="2" id="KW-1185">Reference proteome</keyword>
<evidence type="ECO:0000313" key="1">
    <source>
        <dbReference type="EMBL" id="KAF9513119.1"/>
    </source>
</evidence>
<evidence type="ECO:0000313" key="2">
    <source>
        <dbReference type="Proteomes" id="UP000886523"/>
    </source>
</evidence>
<gene>
    <name evidence="1" type="ORF">BS47DRAFT_1344660</name>
</gene>
<dbReference type="InterPro" id="IPR011009">
    <property type="entry name" value="Kinase-like_dom_sf"/>
</dbReference>
<proteinExistence type="predicted"/>
<dbReference type="Proteomes" id="UP000886523">
    <property type="component" value="Unassembled WGS sequence"/>
</dbReference>
<dbReference type="EMBL" id="MU128977">
    <property type="protein sequence ID" value="KAF9513119.1"/>
    <property type="molecule type" value="Genomic_DNA"/>
</dbReference>
<reference evidence="1" key="1">
    <citation type="journal article" date="2020" name="Nat. Commun.">
        <title>Large-scale genome sequencing of mycorrhizal fungi provides insights into the early evolution of symbiotic traits.</title>
        <authorList>
            <person name="Miyauchi S."/>
            <person name="Kiss E."/>
            <person name="Kuo A."/>
            <person name="Drula E."/>
            <person name="Kohler A."/>
            <person name="Sanchez-Garcia M."/>
            <person name="Morin E."/>
            <person name="Andreopoulos B."/>
            <person name="Barry K.W."/>
            <person name="Bonito G."/>
            <person name="Buee M."/>
            <person name="Carver A."/>
            <person name="Chen C."/>
            <person name="Cichocki N."/>
            <person name="Clum A."/>
            <person name="Culley D."/>
            <person name="Crous P.W."/>
            <person name="Fauchery L."/>
            <person name="Girlanda M."/>
            <person name="Hayes R.D."/>
            <person name="Keri Z."/>
            <person name="LaButti K."/>
            <person name="Lipzen A."/>
            <person name="Lombard V."/>
            <person name="Magnuson J."/>
            <person name="Maillard F."/>
            <person name="Murat C."/>
            <person name="Nolan M."/>
            <person name="Ohm R.A."/>
            <person name="Pangilinan J."/>
            <person name="Pereira M.F."/>
            <person name="Perotto S."/>
            <person name="Peter M."/>
            <person name="Pfister S."/>
            <person name="Riley R."/>
            <person name="Sitrit Y."/>
            <person name="Stielow J.B."/>
            <person name="Szollosi G."/>
            <person name="Zifcakova L."/>
            <person name="Stursova M."/>
            <person name="Spatafora J.W."/>
            <person name="Tedersoo L."/>
            <person name="Vaario L.M."/>
            <person name="Yamada A."/>
            <person name="Yan M."/>
            <person name="Wang P."/>
            <person name="Xu J."/>
            <person name="Bruns T."/>
            <person name="Baldrian P."/>
            <person name="Vilgalys R."/>
            <person name="Dunand C."/>
            <person name="Henrissat B."/>
            <person name="Grigoriev I.V."/>
            <person name="Hibbett D."/>
            <person name="Nagy L.G."/>
            <person name="Martin F.M."/>
        </authorList>
    </citation>
    <scope>NUCLEOTIDE SEQUENCE</scope>
    <source>
        <strain evidence="1">UP504</strain>
    </source>
</reference>
<dbReference type="OrthoDB" id="3224178at2759"/>
<dbReference type="Gene3D" id="1.10.510.10">
    <property type="entry name" value="Transferase(Phosphotransferase) domain 1"/>
    <property type="match status" value="1"/>
</dbReference>
<dbReference type="SUPFAM" id="SSF56112">
    <property type="entry name" value="Protein kinase-like (PK-like)"/>
    <property type="match status" value="1"/>
</dbReference>
<comment type="caution">
    <text evidence="1">The sequence shown here is derived from an EMBL/GenBank/DDBJ whole genome shotgun (WGS) entry which is preliminary data.</text>
</comment>
<accession>A0A9P6AWI2</accession>